<accession>A0A8H6XV68</accession>
<keyword evidence="2" id="KW-1185">Reference proteome</keyword>
<sequence>MDQAASVMSVPSILQALLPAPHPHADNQLPGGAVLVCAHSLKVSDKALIANFSVGLREKITYREVVRQLVVETDISKGSKGSKGMSVDALVEVLACMEVAVEQLKPLGEHARRIWHNDGGDDRDVRAVGGGVS</sequence>
<comment type="caution">
    <text evidence="1">The sequence shown here is derived from an EMBL/GenBank/DDBJ whole genome shotgun (WGS) entry which is preliminary data.</text>
</comment>
<keyword evidence="1" id="KW-0808">Transferase</keyword>
<dbReference type="GO" id="GO:0016301">
    <property type="term" value="F:kinase activity"/>
    <property type="evidence" value="ECO:0007669"/>
    <property type="project" value="UniProtKB-KW"/>
</dbReference>
<dbReference type="OrthoDB" id="187738at2759"/>
<proteinExistence type="predicted"/>
<dbReference type="Proteomes" id="UP000620124">
    <property type="component" value="Unassembled WGS sequence"/>
</dbReference>
<dbReference type="AlphaFoldDB" id="A0A8H6XV68"/>
<protein>
    <submittedName>
        <fullName evidence="1">GHMP-kinases-C domain-containing protein</fullName>
    </submittedName>
</protein>
<reference evidence="1" key="1">
    <citation type="submission" date="2020-05" db="EMBL/GenBank/DDBJ databases">
        <title>Mycena genomes resolve the evolution of fungal bioluminescence.</title>
        <authorList>
            <person name="Tsai I.J."/>
        </authorList>
    </citation>
    <scope>NUCLEOTIDE SEQUENCE</scope>
    <source>
        <strain evidence="1">CCC161011</strain>
    </source>
</reference>
<organism evidence="1 2">
    <name type="scientific">Mycena venus</name>
    <dbReference type="NCBI Taxonomy" id="2733690"/>
    <lineage>
        <taxon>Eukaryota</taxon>
        <taxon>Fungi</taxon>
        <taxon>Dikarya</taxon>
        <taxon>Basidiomycota</taxon>
        <taxon>Agaricomycotina</taxon>
        <taxon>Agaricomycetes</taxon>
        <taxon>Agaricomycetidae</taxon>
        <taxon>Agaricales</taxon>
        <taxon>Marasmiineae</taxon>
        <taxon>Mycenaceae</taxon>
        <taxon>Mycena</taxon>
    </lineage>
</organism>
<evidence type="ECO:0000313" key="1">
    <source>
        <dbReference type="EMBL" id="KAF7348795.1"/>
    </source>
</evidence>
<dbReference type="EMBL" id="JACAZI010000011">
    <property type="protein sequence ID" value="KAF7348795.1"/>
    <property type="molecule type" value="Genomic_DNA"/>
</dbReference>
<evidence type="ECO:0000313" key="2">
    <source>
        <dbReference type="Proteomes" id="UP000620124"/>
    </source>
</evidence>
<keyword evidence="1" id="KW-0418">Kinase</keyword>
<gene>
    <name evidence="1" type="ORF">MVEN_01399200</name>
</gene>
<name>A0A8H6XV68_9AGAR</name>